<dbReference type="HOGENOM" id="CLU_000445_5_1_9"/>
<keyword evidence="9" id="KW-1185">Reference proteome</keyword>
<dbReference type="Pfam" id="PF00072">
    <property type="entry name" value="Response_reg"/>
    <property type="match status" value="1"/>
</dbReference>
<dbReference type="SUPFAM" id="SSF52172">
    <property type="entry name" value="CheY-like"/>
    <property type="match status" value="1"/>
</dbReference>
<dbReference type="EMBL" id="WNZZ01000002">
    <property type="protein sequence ID" value="MUG21445.1"/>
    <property type="molecule type" value="Genomic_DNA"/>
</dbReference>
<dbReference type="SMART" id="SM00448">
    <property type="entry name" value="REC"/>
    <property type="match status" value="1"/>
</dbReference>
<dbReference type="InterPro" id="IPR011006">
    <property type="entry name" value="CheY-like_superfamily"/>
</dbReference>
<evidence type="ECO:0000259" key="5">
    <source>
        <dbReference type="PROSITE" id="PS01124"/>
    </source>
</evidence>
<dbReference type="Proteomes" id="UP000442469">
    <property type="component" value="Unassembled WGS sequence"/>
</dbReference>
<dbReference type="STRING" id="44252.DJ90_4069"/>
<evidence type="ECO:0000259" key="6">
    <source>
        <dbReference type="PROSITE" id="PS50110"/>
    </source>
</evidence>
<dbReference type="PANTHER" id="PTHR43280">
    <property type="entry name" value="ARAC-FAMILY TRANSCRIPTIONAL REGULATOR"/>
    <property type="match status" value="1"/>
</dbReference>
<dbReference type="GO" id="GO:0003700">
    <property type="term" value="F:DNA-binding transcription factor activity"/>
    <property type="evidence" value="ECO:0007669"/>
    <property type="project" value="InterPro"/>
</dbReference>
<evidence type="ECO:0000256" key="3">
    <source>
        <dbReference type="ARBA" id="ARBA00023163"/>
    </source>
</evidence>
<dbReference type="AlphaFoldDB" id="A0A090ZKI7"/>
<evidence type="ECO:0000313" key="10">
    <source>
        <dbReference type="Proteomes" id="UP000442469"/>
    </source>
</evidence>
<organism evidence="7 9">
    <name type="scientific">Paenibacillus macerans</name>
    <name type="common">Bacillus macerans</name>
    <dbReference type="NCBI Taxonomy" id="44252"/>
    <lineage>
        <taxon>Bacteria</taxon>
        <taxon>Bacillati</taxon>
        <taxon>Bacillota</taxon>
        <taxon>Bacilli</taxon>
        <taxon>Bacillales</taxon>
        <taxon>Paenibacillaceae</taxon>
        <taxon>Paenibacillus</taxon>
    </lineage>
</organism>
<protein>
    <submittedName>
        <fullName evidence="7">Helix-turn-helix domain protein</fullName>
    </submittedName>
    <submittedName>
        <fullName evidence="8">Response regulator</fullName>
    </submittedName>
</protein>
<feature type="modified residue" description="4-aspartylphosphate" evidence="4">
    <location>
        <position position="54"/>
    </location>
</feature>
<dbReference type="SUPFAM" id="SSF46689">
    <property type="entry name" value="Homeodomain-like"/>
    <property type="match status" value="2"/>
</dbReference>
<reference evidence="8 10" key="2">
    <citation type="submission" date="2019-11" db="EMBL/GenBank/DDBJ databases">
        <title>Draft genome sequences of five Paenibacillus species of dairy origin.</title>
        <authorList>
            <person name="Olajide A.M."/>
            <person name="Chen S."/>
            <person name="Lapointe G."/>
        </authorList>
    </citation>
    <scope>NUCLEOTIDE SEQUENCE [LARGE SCALE GENOMIC DNA]</scope>
    <source>
        <strain evidence="8 10">3CT49</strain>
    </source>
</reference>
<dbReference type="CDD" id="cd17536">
    <property type="entry name" value="REC_YesN-like"/>
    <property type="match status" value="1"/>
</dbReference>
<dbReference type="EMBL" id="JMQA01000017">
    <property type="protein sequence ID" value="KFN10785.1"/>
    <property type="molecule type" value="Genomic_DNA"/>
</dbReference>
<evidence type="ECO:0000256" key="1">
    <source>
        <dbReference type="ARBA" id="ARBA00023015"/>
    </source>
</evidence>
<accession>A0A090ZKI7</accession>
<evidence type="ECO:0000256" key="2">
    <source>
        <dbReference type="ARBA" id="ARBA00023125"/>
    </source>
</evidence>
<dbReference type="InterPro" id="IPR018062">
    <property type="entry name" value="HTH_AraC-typ_CS"/>
</dbReference>
<dbReference type="Pfam" id="PF12833">
    <property type="entry name" value="HTH_18"/>
    <property type="match status" value="1"/>
</dbReference>
<dbReference type="PROSITE" id="PS01124">
    <property type="entry name" value="HTH_ARAC_FAMILY_2"/>
    <property type="match status" value="1"/>
</dbReference>
<dbReference type="GO" id="GO:0043565">
    <property type="term" value="F:sequence-specific DNA binding"/>
    <property type="evidence" value="ECO:0007669"/>
    <property type="project" value="InterPro"/>
</dbReference>
<dbReference type="InterPro" id="IPR018060">
    <property type="entry name" value="HTH_AraC"/>
</dbReference>
<dbReference type="PROSITE" id="PS50110">
    <property type="entry name" value="RESPONSE_REGULATORY"/>
    <property type="match status" value="1"/>
</dbReference>
<dbReference type="PROSITE" id="PS00041">
    <property type="entry name" value="HTH_ARAC_FAMILY_1"/>
    <property type="match status" value="1"/>
</dbReference>
<keyword evidence="1" id="KW-0805">Transcription regulation</keyword>
<keyword evidence="4" id="KW-0597">Phosphoprotein</keyword>
<comment type="caution">
    <text evidence="7">The sequence shown here is derived from an EMBL/GenBank/DDBJ whole genome shotgun (WGS) entry which is preliminary data.</text>
</comment>
<dbReference type="RefSeq" id="WP_036622850.1">
    <property type="nucleotide sequence ID" value="NZ_BGML01000003.1"/>
</dbReference>
<dbReference type="OrthoDB" id="324626at2"/>
<evidence type="ECO:0000313" key="8">
    <source>
        <dbReference type="EMBL" id="MUG21445.1"/>
    </source>
</evidence>
<evidence type="ECO:0000313" key="9">
    <source>
        <dbReference type="Proteomes" id="UP000029278"/>
    </source>
</evidence>
<gene>
    <name evidence="7" type="ORF">DJ90_4069</name>
    <name evidence="8" type="ORF">GNQ08_03250</name>
</gene>
<sequence length="260" mass="29847">MLNILVVDDEPKHRKGLSRMLQGLNPKCNIFHARDGAEALESISVHPVDLVFTDIQMPVMGGLEFMEHLARRGGNESVIIMSAYSEFAYAQRALQLGACDYLLKPVEEHKIAPLLAKAEQQASAVRPAASKAAREWLFEFDDRPNNPKQCKAEPIIESCKTYIDTHYHEEDLSLSTLAVKFYFNPSYFCNLFKTHTRMTIHQYITQTRMKAAARLLLHTSQKVYQIAENVGYKDVKYFIRLFRKEFGASPEEYRRLSAIR</sequence>
<feature type="domain" description="HTH araC/xylS-type" evidence="5">
    <location>
        <begin position="157"/>
        <end position="256"/>
    </location>
</feature>
<dbReference type="Gene3D" id="1.10.10.60">
    <property type="entry name" value="Homeodomain-like"/>
    <property type="match status" value="2"/>
</dbReference>
<reference evidence="7 9" key="1">
    <citation type="submission" date="2014-04" db="EMBL/GenBank/DDBJ databases">
        <authorList>
            <person name="Bishop-Lilly K.A."/>
            <person name="Broomall S.M."/>
            <person name="Chain P.S."/>
            <person name="Chertkov O."/>
            <person name="Coyne S.R."/>
            <person name="Daligault H.E."/>
            <person name="Davenport K.W."/>
            <person name="Erkkila T."/>
            <person name="Frey K.G."/>
            <person name="Gibbons H.S."/>
            <person name="Gu W."/>
            <person name="Jaissle J."/>
            <person name="Johnson S.L."/>
            <person name="Koroleva G.I."/>
            <person name="Ladner J.T."/>
            <person name="Lo C.-C."/>
            <person name="Minogue T.D."/>
            <person name="Munk C."/>
            <person name="Palacios G.F."/>
            <person name="Redden C.L."/>
            <person name="Rosenzweig C.N."/>
            <person name="Scholz M.B."/>
            <person name="Teshima H."/>
            <person name="Xu Y."/>
        </authorList>
    </citation>
    <scope>NUCLEOTIDE SEQUENCE [LARGE SCALE GENOMIC DNA]</scope>
    <source>
        <strain evidence="7 9">8244</strain>
    </source>
</reference>
<dbReference type="Proteomes" id="UP000029278">
    <property type="component" value="Unassembled WGS sequence"/>
</dbReference>
<dbReference type="InterPro" id="IPR001789">
    <property type="entry name" value="Sig_transdc_resp-reg_receiver"/>
</dbReference>
<evidence type="ECO:0000256" key="4">
    <source>
        <dbReference type="PROSITE-ProRule" id="PRU00169"/>
    </source>
</evidence>
<dbReference type="InterPro" id="IPR020449">
    <property type="entry name" value="Tscrpt_reg_AraC-type_HTH"/>
</dbReference>
<name>A0A090ZKI7_PAEMA</name>
<evidence type="ECO:0000313" key="7">
    <source>
        <dbReference type="EMBL" id="KFN10785.1"/>
    </source>
</evidence>
<keyword evidence="3" id="KW-0804">Transcription</keyword>
<dbReference type="InterPro" id="IPR009057">
    <property type="entry name" value="Homeodomain-like_sf"/>
</dbReference>
<feature type="domain" description="Response regulatory" evidence="6">
    <location>
        <begin position="3"/>
        <end position="119"/>
    </location>
</feature>
<dbReference type="SMART" id="SM00342">
    <property type="entry name" value="HTH_ARAC"/>
    <property type="match status" value="1"/>
</dbReference>
<dbReference type="GO" id="GO:0000160">
    <property type="term" value="P:phosphorelay signal transduction system"/>
    <property type="evidence" value="ECO:0007669"/>
    <property type="project" value="InterPro"/>
</dbReference>
<keyword evidence="2" id="KW-0238">DNA-binding</keyword>
<dbReference type="GeneID" id="77007089"/>
<dbReference type="PRINTS" id="PR00032">
    <property type="entry name" value="HTHARAC"/>
</dbReference>
<dbReference type="PANTHER" id="PTHR43280:SF2">
    <property type="entry name" value="HTH-TYPE TRANSCRIPTIONAL REGULATOR EXSA"/>
    <property type="match status" value="1"/>
</dbReference>
<proteinExistence type="predicted"/>
<dbReference type="PATRIC" id="fig|44252.3.peg.1173"/>
<dbReference type="Gene3D" id="3.40.50.2300">
    <property type="match status" value="1"/>
</dbReference>